<dbReference type="AlphaFoldDB" id="A0A7C1SVI6"/>
<comment type="caution">
    <text evidence="7">The sequence shown here is derived from an EMBL/GenBank/DDBJ whole genome shotgun (WGS) entry which is preliminary data.</text>
</comment>
<feature type="binding site" evidence="5">
    <location>
        <position position="86"/>
    </location>
    <ligand>
        <name>Mg(2+)</name>
        <dbReference type="ChEBI" id="CHEBI:18420"/>
    </ligand>
</feature>
<comment type="function">
    <text evidence="5">Toxic component of a toxin-antitoxin (TA) system. An RNase.</text>
</comment>
<dbReference type="Pfam" id="PF01850">
    <property type="entry name" value="PIN"/>
    <property type="match status" value="1"/>
</dbReference>
<dbReference type="GO" id="GO:0090729">
    <property type="term" value="F:toxin activity"/>
    <property type="evidence" value="ECO:0007669"/>
    <property type="project" value="UniProtKB-KW"/>
</dbReference>
<feature type="domain" description="PIN" evidence="6">
    <location>
        <begin position="2"/>
        <end position="113"/>
    </location>
</feature>
<dbReference type="InterPro" id="IPR002716">
    <property type="entry name" value="PIN_dom"/>
</dbReference>
<dbReference type="GO" id="GO:0000287">
    <property type="term" value="F:magnesium ion binding"/>
    <property type="evidence" value="ECO:0007669"/>
    <property type="project" value="UniProtKB-UniRule"/>
</dbReference>
<keyword evidence="2 5" id="KW-0540">Nuclease</keyword>
<evidence type="ECO:0000256" key="5">
    <source>
        <dbReference type="HAMAP-Rule" id="MF_00265"/>
    </source>
</evidence>
<evidence type="ECO:0000313" key="7">
    <source>
        <dbReference type="EMBL" id="HEB43122.1"/>
    </source>
</evidence>
<dbReference type="GO" id="GO:0004540">
    <property type="term" value="F:RNA nuclease activity"/>
    <property type="evidence" value="ECO:0007669"/>
    <property type="project" value="InterPro"/>
</dbReference>
<reference evidence="7" key="1">
    <citation type="journal article" date="2020" name="mSystems">
        <title>Genome- and Community-Level Interaction Insights into Carbon Utilization and Element Cycling Functions of Hydrothermarchaeota in Hydrothermal Sediment.</title>
        <authorList>
            <person name="Zhou Z."/>
            <person name="Liu Y."/>
            <person name="Xu W."/>
            <person name="Pan J."/>
            <person name="Luo Z.H."/>
            <person name="Li M."/>
        </authorList>
    </citation>
    <scope>NUCLEOTIDE SEQUENCE [LARGE SCALE GENOMIC DNA]</scope>
    <source>
        <strain evidence="7">SpSt-243</strain>
    </source>
</reference>
<feature type="binding site" evidence="5">
    <location>
        <position position="5"/>
    </location>
    <ligand>
        <name>Mg(2+)</name>
        <dbReference type="ChEBI" id="CHEBI:18420"/>
    </ligand>
</feature>
<dbReference type="EC" id="3.1.-.-" evidence="5"/>
<evidence type="ECO:0000256" key="1">
    <source>
        <dbReference type="ARBA" id="ARBA00022649"/>
    </source>
</evidence>
<evidence type="ECO:0000256" key="3">
    <source>
        <dbReference type="ARBA" id="ARBA00022723"/>
    </source>
</evidence>
<organism evidence="7">
    <name type="scientific">Agrobacterium albertimagni</name>
    <dbReference type="NCBI Taxonomy" id="147266"/>
    <lineage>
        <taxon>Bacteria</taxon>
        <taxon>Pseudomonadati</taxon>
        <taxon>Pseudomonadota</taxon>
        <taxon>Alphaproteobacteria</taxon>
        <taxon>Hyphomicrobiales</taxon>
        <taxon>Rhizobiaceae</taxon>
        <taxon>Rhizobium/Agrobacterium group</taxon>
        <taxon>Agrobacterium</taxon>
    </lineage>
</organism>
<accession>A0A7C1SVI6</accession>
<name>A0A7C1SVI6_9HYPH</name>
<evidence type="ECO:0000256" key="4">
    <source>
        <dbReference type="ARBA" id="ARBA00022801"/>
    </source>
</evidence>
<proteinExistence type="inferred from homology"/>
<dbReference type="GO" id="GO:0016787">
    <property type="term" value="F:hydrolase activity"/>
    <property type="evidence" value="ECO:0007669"/>
    <property type="project" value="UniProtKB-KW"/>
</dbReference>
<dbReference type="EMBL" id="DSKI01000285">
    <property type="protein sequence ID" value="HEB43122.1"/>
    <property type="molecule type" value="Genomic_DNA"/>
</dbReference>
<dbReference type="InterPro" id="IPR022907">
    <property type="entry name" value="VapC_family"/>
</dbReference>
<comment type="cofactor">
    <cofactor evidence="5">
        <name>Mg(2+)</name>
        <dbReference type="ChEBI" id="CHEBI:18420"/>
    </cofactor>
</comment>
<protein>
    <recommendedName>
        <fullName evidence="5">Ribonuclease VapC</fullName>
        <shortName evidence="5">RNase VapC</shortName>
        <ecNumber evidence="5">3.1.-.-</ecNumber>
    </recommendedName>
    <alternativeName>
        <fullName evidence="5">Toxin VapC</fullName>
    </alternativeName>
</protein>
<keyword evidence="5" id="KW-0800">Toxin</keyword>
<sequence length="124" mass="14142">MILADSSIWIDHLRANDARLQELLENEEIVIHPFVIGELSLGHIPRYDDIMKMLSDLPVIARADDGEVRHLIRSRKLFGTGIGYVDAHLLASVMISSSDRLWTRDRRLYRIAETIGVNAPVFLH</sequence>
<dbReference type="Gene3D" id="3.40.50.1010">
    <property type="entry name" value="5'-nuclease"/>
    <property type="match status" value="1"/>
</dbReference>
<keyword evidence="5" id="KW-0460">Magnesium</keyword>
<dbReference type="HAMAP" id="MF_00265">
    <property type="entry name" value="VapC_Nob1"/>
    <property type="match status" value="1"/>
</dbReference>
<dbReference type="SUPFAM" id="SSF88723">
    <property type="entry name" value="PIN domain-like"/>
    <property type="match status" value="1"/>
</dbReference>
<keyword evidence="3 5" id="KW-0479">Metal-binding</keyword>
<evidence type="ECO:0000259" key="6">
    <source>
        <dbReference type="Pfam" id="PF01850"/>
    </source>
</evidence>
<dbReference type="InterPro" id="IPR029060">
    <property type="entry name" value="PIN-like_dom_sf"/>
</dbReference>
<gene>
    <name evidence="5" type="primary">vapC</name>
    <name evidence="7" type="ORF">ENP70_05350</name>
</gene>
<evidence type="ECO:0000256" key="2">
    <source>
        <dbReference type="ARBA" id="ARBA00022722"/>
    </source>
</evidence>
<keyword evidence="4 5" id="KW-0378">Hydrolase</keyword>
<comment type="similarity">
    <text evidence="5">Belongs to the PINc/VapC protein family.</text>
</comment>
<keyword evidence="1 5" id="KW-1277">Toxin-antitoxin system</keyword>